<evidence type="ECO:0000313" key="1">
    <source>
        <dbReference type="EMBL" id="KAK5637582.1"/>
    </source>
</evidence>
<reference evidence="1 2" key="1">
    <citation type="submission" date="2023-10" db="EMBL/GenBank/DDBJ databases">
        <title>Draft genome sequence of Xylaria bambusicola isolate GMP-LS, the root and basal stem rot pathogen of sugarcane in Indonesia.</title>
        <authorList>
            <person name="Selvaraj P."/>
            <person name="Muralishankar V."/>
            <person name="Muruganantham S."/>
            <person name="Sp S."/>
            <person name="Haryani S."/>
            <person name="Lau K.J.X."/>
            <person name="Naqvi N.I."/>
        </authorList>
    </citation>
    <scope>NUCLEOTIDE SEQUENCE [LARGE SCALE GENOMIC DNA]</scope>
    <source>
        <strain evidence="1">GMP-LS</strain>
    </source>
</reference>
<keyword evidence="2" id="KW-1185">Reference proteome</keyword>
<sequence>MQADLTPTQNSGQWEKNPALVIGDISSVLHPKNDVEVEVKPKEAAFGKWTLKMGESMTRITLASG</sequence>
<gene>
    <name evidence="1" type="ORF">RRF57_013297</name>
</gene>
<dbReference type="Proteomes" id="UP001305414">
    <property type="component" value="Unassembled WGS sequence"/>
</dbReference>
<name>A0AAN7ZBD0_9PEZI</name>
<dbReference type="AlphaFoldDB" id="A0AAN7ZBD0"/>
<evidence type="ECO:0000313" key="2">
    <source>
        <dbReference type="Proteomes" id="UP001305414"/>
    </source>
</evidence>
<protein>
    <submittedName>
        <fullName evidence="1">Uncharacterized protein</fullName>
    </submittedName>
</protein>
<proteinExistence type="predicted"/>
<comment type="caution">
    <text evidence="1">The sequence shown here is derived from an EMBL/GenBank/DDBJ whole genome shotgun (WGS) entry which is preliminary data.</text>
</comment>
<dbReference type="EMBL" id="JAWHQM010000149">
    <property type="protein sequence ID" value="KAK5637582.1"/>
    <property type="molecule type" value="Genomic_DNA"/>
</dbReference>
<accession>A0AAN7ZBD0</accession>
<organism evidence="1 2">
    <name type="scientific">Xylaria bambusicola</name>
    <dbReference type="NCBI Taxonomy" id="326684"/>
    <lineage>
        <taxon>Eukaryota</taxon>
        <taxon>Fungi</taxon>
        <taxon>Dikarya</taxon>
        <taxon>Ascomycota</taxon>
        <taxon>Pezizomycotina</taxon>
        <taxon>Sordariomycetes</taxon>
        <taxon>Xylariomycetidae</taxon>
        <taxon>Xylariales</taxon>
        <taxon>Xylariaceae</taxon>
        <taxon>Xylaria</taxon>
    </lineage>
</organism>